<dbReference type="PRINTS" id="PR00418">
    <property type="entry name" value="TPI2FAMILY"/>
</dbReference>
<dbReference type="InterPro" id="IPR014721">
    <property type="entry name" value="Ribsml_uS5_D2-typ_fold_subgr"/>
</dbReference>
<evidence type="ECO:0000256" key="3">
    <source>
        <dbReference type="ARBA" id="ARBA00011080"/>
    </source>
</evidence>
<dbReference type="InterPro" id="IPR001241">
    <property type="entry name" value="Topo_IIA"/>
</dbReference>
<dbReference type="GO" id="GO:0003918">
    <property type="term" value="F:DNA topoisomerase type II (double strand cut, ATP-hydrolyzing) activity"/>
    <property type="evidence" value="ECO:0007669"/>
    <property type="project" value="UniProtKB-EC"/>
</dbReference>
<evidence type="ECO:0000259" key="11">
    <source>
        <dbReference type="Pfam" id="PF02518"/>
    </source>
</evidence>
<feature type="domain" description="Histidine kinase/HSP90-like ATPase" evidence="11">
    <location>
        <begin position="50"/>
        <end position="149"/>
    </location>
</feature>
<dbReference type="GO" id="GO:0003677">
    <property type="term" value="F:DNA binding"/>
    <property type="evidence" value="ECO:0007669"/>
    <property type="project" value="UniProtKB-KW"/>
</dbReference>
<keyword evidence="13" id="KW-1185">Reference proteome</keyword>
<dbReference type="PANTHER" id="PTHR10169">
    <property type="entry name" value="DNA TOPOISOMERASE/GYRASE"/>
    <property type="match status" value="1"/>
</dbReference>
<dbReference type="GO" id="GO:0006265">
    <property type="term" value="P:DNA topological change"/>
    <property type="evidence" value="ECO:0007669"/>
    <property type="project" value="InterPro"/>
</dbReference>
<dbReference type="GO" id="GO:0000819">
    <property type="term" value="P:sister chromatid segregation"/>
    <property type="evidence" value="ECO:0007669"/>
    <property type="project" value="TreeGrafter"/>
</dbReference>
<dbReference type="EC" id="5.6.2.2" evidence="4"/>
<reference evidence="12 13" key="1">
    <citation type="journal article" date="2015" name="Genome Announc.">
        <title>Complete Genome Sequence of Citrobacter freundii Myophage Moon.</title>
        <authorList>
            <person name="Edwards G.B."/>
            <person name="Luna A.J."/>
            <person name="Hernandez A.C."/>
            <person name="Kuty Everett G.F."/>
        </authorList>
    </citation>
    <scope>NUCLEOTIDE SEQUENCE [LARGE SCALE GENOMIC DNA]</scope>
</reference>
<dbReference type="Pfam" id="PF02518">
    <property type="entry name" value="HATPase_c"/>
    <property type="match status" value="1"/>
</dbReference>
<comment type="similarity">
    <text evidence="3">Belongs to the type II topoisomerase family.</text>
</comment>
<evidence type="ECO:0000256" key="6">
    <source>
        <dbReference type="ARBA" id="ARBA00022840"/>
    </source>
</evidence>
<dbReference type="Proteomes" id="UP000030323">
    <property type="component" value="Segment"/>
</dbReference>
<evidence type="ECO:0000259" key="10">
    <source>
        <dbReference type="Pfam" id="PF00204"/>
    </source>
</evidence>
<evidence type="ECO:0000313" key="13">
    <source>
        <dbReference type="Proteomes" id="UP000030323"/>
    </source>
</evidence>
<dbReference type="SMART" id="SM00433">
    <property type="entry name" value="TOP2c"/>
    <property type="match status" value="1"/>
</dbReference>
<dbReference type="KEGG" id="vg:24721604"/>
<dbReference type="InterPro" id="IPR036890">
    <property type="entry name" value="HATPase_C_sf"/>
</dbReference>
<keyword evidence="9 12" id="KW-0413">Isomerase</keyword>
<dbReference type="EMBL" id="KM236240">
    <property type="protein sequence ID" value="AIX11976.1"/>
    <property type="molecule type" value="Genomic_DNA"/>
</dbReference>
<evidence type="ECO:0000313" key="12">
    <source>
        <dbReference type="EMBL" id="AIX11976.1"/>
    </source>
</evidence>
<dbReference type="GO" id="GO:0005524">
    <property type="term" value="F:ATP binding"/>
    <property type="evidence" value="ECO:0007669"/>
    <property type="project" value="UniProtKB-KW"/>
</dbReference>
<organism evidence="12 13">
    <name type="scientific">Citrobacter phage Moon</name>
    <dbReference type="NCBI Taxonomy" id="1540095"/>
    <lineage>
        <taxon>Viruses</taxon>
        <taxon>Duplodnaviria</taxon>
        <taxon>Heunggongvirae</taxon>
        <taxon>Uroviricota</taxon>
        <taxon>Caudoviricetes</taxon>
        <taxon>Pantevenvirales</taxon>
        <taxon>Straboviridae</taxon>
        <taxon>Tevenvirinae</taxon>
        <taxon>Moonvirus</taxon>
        <taxon>Moonvirus moon</taxon>
    </lineage>
</organism>
<keyword evidence="8" id="KW-0238">DNA-binding</keyword>
<dbReference type="InterPro" id="IPR013506">
    <property type="entry name" value="Topo_IIA_bsu_dom2"/>
</dbReference>
<keyword evidence="5" id="KW-0547">Nucleotide-binding</keyword>
<evidence type="ECO:0000256" key="8">
    <source>
        <dbReference type="ARBA" id="ARBA00023125"/>
    </source>
</evidence>
<feature type="domain" description="DNA topoisomerase type IIA subunit B" evidence="10">
    <location>
        <begin position="266"/>
        <end position="391"/>
    </location>
</feature>
<dbReference type="SUPFAM" id="SSF54211">
    <property type="entry name" value="Ribosomal protein S5 domain 2-like"/>
    <property type="match status" value="1"/>
</dbReference>
<proteinExistence type="inferred from homology"/>
<evidence type="ECO:0000256" key="7">
    <source>
        <dbReference type="ARBA" id="ARBA00023029"/>
    </source>
</evidence>
<dbReference type="Pfam" id="PF00204">
    <property type="entry name" value="DNA_gyraseB"/>
    <property type="match status" value="1"/>
</dbReference>
<dbReference type="InterPro" id="IPR003594">
    <property type="entry name" value="HATPase_dom"/>
</dbReference>
<dbReference type="InterPro" id="IPR020568">
    <property type="entry name" value="Ribosomal_Su5_D2-typ_SF"/>
</dbReference>
<evidence type="ECO:0000256" key="5">
    <source>
        <dbReference type="ARBA" id="ARBA00022741"/>
    </source>
</evidence>
<gene>
    <name evidence="12" type="ORF">CPT_Moon5</name>
</gene>
<dbReference type="InterPro" id="IPR013760">
    <property type="entry name" value="Topo_IIA-like_dom_sf"/>
</dbReference>
<dbReference type="InterPro" id="IPR013759">
    <property type="entry name" value="Topo_IIA_B_C"/>
</dbReference>
<dbReference type="SUPFAM" id="SSF55874">
    <property type="entry name" value="ATPase domain of HSP90 chaperone/DNA topoisomerase II/histidine kinase"/>
    <property type="match status" value="1"/>
</dbReference>
<comment type="cofactor">
    <cofactor evidence="2">
        <name>Mg(2+)</name>
        <dbReference type="ChEBI" id="CHEBI:18420"/>
    </cofactor>
</comment>
<protein>
    <recommendedName>
        <fullName evidence="4">DNA topoisomerase (ATP-hydrolyzing)</fullName>
        <ecNumber evidence="4">5.6.2.2</ecNumber>
    </recommendedName>
</protein>
<evidence type="ECO:0000256" key="4">
    <source>
        <dbReference type="ARBA" id="ARBA00012895"/>
    </source>
</evidence>
<keyword evidence="7" id="KW-0799">Topoisomerase</keyword>
<dbReference type="InterPro" id="IPR050634">
    <property type="entry name" value="DNA_Topoisomerase_II"/>
</dbReference>
<evidence type="ECO:0000256" key="2">
    <source>
        <dbReference type="ARBA" id="ARBA00001946"/>
    </source>
</evidence>
<name>A0A0A0YPW7_9CAUD</name>
<dbReference type="SUPFAM" id="SSF56719">
    <property type="entry name" value="Type II DNA topoisomerase"/>
    <property type="match status" value="1"/>
</dbReference>
<dbReference type="GeneID" id="24721604"/>
<evidence type="ECO:0000256" key="1">
    <source>
        <dbReference type="ARBA" id="ARBA00000185"/>
    </source>
</evidence>
<dbReference type="Gene3D" id="3.30.230.10">
    <property type="match status" value="1"/>
</dbReference>
<dbReference type="PANTHER" id="PTHR10169:SF38">
    <property type="entry name" value="DNA TOPOISOMERASE 2"/>
    <property type="match status" value="1"/>
</dbReference>
<dbReference type="InterPro" id="IPR018522">
    <property type="entry name" value="TopoIIA_CS"/>
</dbReference>
<sequence length="613" mass="68756">MINNEIKILSDREHIIKRSGMYIGSSAHESHDRFMFGKFGPVKYVPGVIKLIDEIIDNSVDEAIRTNFKFANKISVDLKGNKIIVTDNGRGLPQADVVTPEGDTIPGPVAAWTRPRAGGNFGDDAERKTGGMNGVGSALTNIFSVTFAGATCDGKNEIVVRCSNGAENISWETVPAEKKEHIQTKTGTIVSFIPDFSHFESTGLTQIDEDIIHDRLQTLSVVFPDIEFKFMGKKVQGNFKKYAKQFDDEAIVFDEDNCSMAIGRSDDGFRHLSYVNNIHTSKGGSHVDLIIDELSNELIPMLKRKYKLDVNKARIKECLTLVVFVRDMSNMRFDSQTKERLTSPWGEVKTHMNLDYKKLAQQVLKAEAIHMPIIEAMLARKLAAEKAAETKAAKKAQKAKVAKHIKPSKYGDDSVETTLFLTEGDSAIGYLINTRDRDLHGGYPLRGKVMNTWGMTAAEAMKNKEIFDICAITGLVIGEEFDTLNYKNIAIMTDADVDGVGSIYPSLLGFFSNWPRLFEEGRIRFVKTPVIIMSKGSEQKWYYSAAEYEAEKDKLSGWKLRYIKGLGSLEEDEYERVIQKPVYDVVSLPDNWKELFEMVMGNDAAPRKVWMSE</sequence>
<dbReference type="Gene3D" id="3.40.50.670">
    <property type="match status" value="1"/>
</dbReference>
<dbReference type="RefSeq" id="YP_009146438.1">
    <property type="nucleotide sequence ID" value="NC_027331.1"/>
</dbReference>
<comment type="catalytic activity">
    <reaction evidence="1">
        <text>ATP-dependent breakage, passage and rejoining of double-stranded DNA.</text>
        <dbReference type="EC" id="5.6.2.2"/>
    </reaction>
</comment>
<keyword evidence="6" id="KW-0067">ATP-binding</keyword>
<dbReference type="PROSITE" id="PS00177">
    <property type="entry name" value="TOPOISOMERASE_II"/>
    <property type="match status" value="1"/>
</dbReference>
<accession>A0A0A0YPW7</accession>
<evidence type="ECO:0000256" key="9">
    <source>
        <dbReference type="ARBA" id="ARBA00023235"/>
    </source>
</evidence>
<dbReference type="Gene3D" id="3.30.565.10">
    <property type="entry name" value="Histidine kinase-like ATPase, C-terminal domain"/>
    <property type="match status" value="1"/>
</dbReference>